<dbReference type="Proteomes" id="UP000828390">
    <property type="component" value="Unassembled WGS sequence"/>
</dbReference>
<proteinExistence type="predicted"/>
<dbReference type="AlphaFoldDB" id="A0A9D4GF57"/>
<comment type="caution">
    <text evidence="1">The sequence shown here is derived from an EMBL/GenBank/DDBJ whole genome shotgun (WGS) entry which is preliminary data.</text>
</comment>
<protein>
    <submittedName>
        <fullName evidence="1">Uncharacterized protein</fullName>
    </submittedName>
</protein>
<evidence type="ECO:0000313" key="2">
    <source>
        <dbReference type="Proteomes" id="UP000828390"/>
    </source>
</evidence>
<organism evidence="1 2">
    <name type="scientific">Dreissena polymorpha</name>
    <name type="common">Zebra mussel</name>
    <name type="synonym">Mytilus polymorpha</name>
    <dbReference type="NCBI Taxonomy" id="45954"/>
    <lineage>
        <taxon>Eukaryota</taxon>
        <taxon>Metazoa</taxon>
        <taxon>Spiralia</taxon>
        <taxon>Lophotrochozoa</taxon>
        <taxon>Mollusca</taxon>
        <taxon>Bivalvia</taxon>
        <taxon>Autobranchia</taxon>
        <taxon>Heteroconchia</taxon>
        <taxon>Euheterodonta</taxon>
        <taxon>Imparidentia</taxon>
        <taxon>Neoheterodontei</taxon>
        <taxon>Myida</taxon>
        <taxon>Dreissenoidea</taxon>
        <taxon>Dreissenidae</taxon>
        <taxon>Dreissena</taxon>
    </lineage>
</organism>
<gene>
    <name evidence="1" type="ORF">DPMN_142857</name>
</gene>
<name>A0A9D4GF57_DREPO</name>
<dbReference type="EMBL" id="JAIWYP010000006">
    <property type="protein sequence ID" value="KAH3814361.1"/>
    <property type="molecule type" value="Genomic_DNA"/>
</dbReference>
<reference evidence="1" key="2">
    <citation type="submission" date="2020-11" db="EMBL/GenBank/DDBJ databases">
        <authorList>
            <person name="McCartney M.A."/>
            <person name="Auch B."/>
            <person name="Kono T."/>
            <person name="Mallez S."/>
            <person name="Becker A."/>
            <person name="Gohl D.M."/>
            <person name="Silverstein K.A.T."/>
            <person name="Koren S."/>
            <person name="Bechman K.B."/>
            <person name="Herman A."/>
            <person name="Abrahante J.E."/>
            <person name="Garbe J."/>
        </authorList>
    </citation>
    <scope>NUCLEOTIDE SEQUENCE</scope>
    <source>
        <strain evidence="1">Duluth1</strain>
        <tissue evidence="1">Whole animal</tissue>
    </source>
</reference>
<reference evidence="1" key="1">
    <citation type="journal article" date="2019" name="bioRxiv">
        <title>The Genome of the Zebra Mussel, Dreissena polymorpha: A Resource for Invasive Species Research.</title>
        <authorList>
            <person name="McCartney M.A."/>
            <person name="Auch B."/>
            <person name="Kono T."/>
            <person name="Mallez S."/>
            <person name="Zhang Y."/>
            <person name="Obille A."/>
            <person name="Becker A."/>
            <person name="Abrahante J.E."/>
            <person name="Garbe J."/>
            <person name="Badalamenti J.P."/>
            <person name="Herman A."/>
            <person name="Mangelson H."/>
            <person name="Liachko I."/>
            <person name="Sullivan S."/>
            <person name="Sone E.D."/>
            <person name="Koren S."/>
            <person name="Silverstein K.A.T."/>
            <person name="Beckman K.B."/>
            <person name="Gohl D.M."/>
        </authorList>
    </citation>
    <scope>NUCLEOTIDE SEQUENCE</scope>
    <source>
        <strain evidence="1">Duluth1</strain>
        <tissue evidence="1">Whole animal</tissue>
    </source>
</reference>
<sequence length="82" mass="9495">MQHNFLVDSSRADNLQQIIEARKHNFMVQSERRAAAAKERALGQRVSKDNDHQVFSLPKITAFFPKILSKFPPKRCQTFPIN</sequence>
<accession>A0A9D4GF57</accession>
<evidence type="ECO:0000313" key="1">
    <source>
        <dbReference type="EMBL" id="KAH3814361.1"/>
    </source>
</evidence>
<keyword evidence="2" id="KW-1185">Reference proteome</keyword>